<gene>
    <name evidence="1" type="ORF">A3841_01880</name>
</gene>
<sequence length="123" mass="14504">MAAFGYLYFQQHFLKYTYLCLMSYSPAILTGTTNHLQRIFEVDNLPATNLEALEFKLAHLVQQLLRNDFSRLLHILYRIDVDEQKVKQAMVDADEEIIATRIARLILKREIQKAEIRLRYSGR</sequence>
<dbReference type="RefSeq" id="WP_073853133.1">
    <property type="nucleotide sequence ID" value="NZ_LVWA01000009.1"/>
</dbReference>
<organism evidence="1 2">
    <name type="scientific">Pontibacter flavimaris</name>
    <dbReference type="NCBI Taxonomy" id="1797110"/>
    <lineage>
        <taxon>Bacteria</taxon>
        <taxon>Pseudomonadati</taxon>
        <taxon>Bacteroidota</taxon>
        <taxon>Cytophagia</taxon>
        <taxon>Cytophagales</taxon>
        <taxon>Hymenobacteraceae</taxon>
        <taxon>Pontibacter</taxon>
    </lineage>
</organism>
<dbReference type="OrthoDB" id="982794at2"/>
<reference evidence="1 2" key="1">
    <citation type="submission" date="2016-03" db="EMBL/GenBank/DDBJ databases">
        <title>Genome sequence of Pontibacter sp. nov., of the family cytophagaceae, isolated from marine sediment of the Yellow Sea, China.</title>
        <authorList>
            <person name="Zhang G."/>
            <person name="Zhang R."/>
        </authorList>
    </citation>
    <scope>NUCLEOTIDE SEQUENCE [LARGE SCALE GENOMIC DNA]</scope>
    <source>
        <strain evidence="1 2">S10-8</strain>
    </source>
</reference>
<evidence type="ECO:0000313" key="2">
    <source>
        <dbReference type="Proteomes" id="UP000186551"/>
    </source>
</evidence>
<proteinExistence type="predicted"/>
<keyword evidence="2" id="KW-1185">Reference proteome</keyword>
<dbReference type="EMBL" id="LVWA01000009">
    <property type="protein sequence ID" value="OKL39344.1"/>
    <property type="molecule type" value="Genomic_DNA"/>
</dbReference>
<protein>
    <submittedName>
        <fullName evidence="1">Uncharacterized protein</fullName>
    </submittedName>
</protein>
<dbReference type="AlphaFoldDB" id="A0A1Q5PAW2"/>
<comment type="caution">
    <text evidence="1">The sequence shown here is derived from an EMBL/GenBank/DDBJ whole genome shotgun (WGS) entry which is preliminary data.</text>
</comment>
<evidence type="ECO:0000313" key="1">
    <source>
        <dbReference type="EMBL" id="OKL39344.1"/>
    </source>
</evidence>
<accession>A0A1Q5PAW2</accession>
<name>A0A1Q5PAW2_9BACT</name>
<dbReference type="Proteomes" id="UP000186551">
    <property type="component" value="Unassembled WGS sequence"/>
</dbReference>
<dbReference type="STRING" id="1797110.A3841_01880"/>